<evidence type="ECO:0000256" key="1">
    <source>
        <dbReference type="SAM" id="MobiDB-lite"/>
    </source>
</evidence>
<sequence length="271" mass="29890">MCGPPKRQAIGSRRFRQSVTASDGGWPPPNPTRELLTISGVDPERSTCLVEPGIVLDVLNERLRDTGLEYGPRPATHDHCTLGGMIGNNSCGATAQRAGKVVDNIVEMEVLLYDGTRMWVGQTSEEQYARIQRQGGREAEVYRQLRGLRDAYLEPLRTRYPKTPRRVSGYNLDSLLPEKNFHVAQALVGSEGTLVVVLRARLKLLPVVKAKTLVYIAYPDIASAADDVPRILPHRPIALEGIDDKLIHFERMKQLNPDAVAKLPPGGARSA</sequence>
<dbReference type="PANTHER" id="PTHR11748">
    <property type="entry name" value="D-LACTATE DEHYDROGENASE"/>
    <property type="match status" value="1"/>
</dbReference>
<dbReference type="Gene3D" id="3.30.465.10">
    <property type="match status" value="1"/>
</dbReference>
<keyword evidence="4" id="KW-1185">Reference proteome</keyword>
<dbReference type="AlphaFoldDB" id="A0A367F6P9"/>
<dbReference type="PANTHER" id="PTHR11748:SF119">
    <property type="entry name" value="D-2-HYDROXYGLUTARATE DEHYDROGENASE"/>
    <property type="match status" value="1"/>
</dbReference>
<evidence type="ECO:0000313" key="3">
    <source>
        <dbReference type="EMBL" id="RCG25415.1"/>
    </source>
</evidence>
<dbReference type="Proteomes" id="UP000253094">
    <property type="component" value="Unassembled WGS sequence"/>
</dbReference>
<reference evidence="3 4" key="1">
    <citation type="submission" date="2018-06" db="EMBL/GenBank/DDBJ databases">
        <title>Sphaerisporangium craniellae sp. nov., isolated from a marine sponge in the South China Sea.</title>
        <authorList>
            <person name="Li L."/>
        </authorList>
    </citation>
    <scope>NUCLEOTIDE SEQUENCE [LARGE SCALE GENOMIC DNA]</scope>
    <source>
        <strain evidence="3 4">CCTCC AA 208026</strain>
    </source>
</reference>
<dbReference type="OrthoDB" id="9770306at2"/>
<dbReference type="Pfam" id="PF01565">
    <property type="entry name" value="FAD_binding_4"/>
    <property type="match status" value="1"/>
</dbReference>
<dbReference type="GO" id="GO:0071949">
    <property type="term" value="F:FAD binding"/>
    <property type="evidence" value="ECO:0007669"/>
    <property type="project" value="InterPro"/>
</dbReference>
<evidence type="ECO:0000259" key="2">
    <source>
        <dbReference type="PROSITE" id="PS51387"/>
    </source>
</evidence>
<dbReference type="InterPro" id="IPR016166">
    <property type="entry name" value="FAD-bd_PCMH"/>
</dbReference>
<dbReference type="InterPro" id="IPR016169">
    <property type="entry name" value="FAD-bd_PCMH_sub2"/>
</dbReference>
<comment type="caution">
    <text evidence="3">The sequence shown here is derived from an EMBL/GenBank/DDBJ whole genome shotgun (WGS) entry which is preliminary data.</text>
</comment>
<organism evidence="3 4">
    <name type="scientific">Sphaerisporangium album</name>
    <dbReference type="NCBI Taxonomy" id="509200"/>
    <lineage>
        <taxon>Bacteria</taxon>
        <taxon>Bacillati</taxon>
        <taxon>Actinomycetota</taxon>
        <taxon>Actinomycetes</taxon>
        <taxon>Streptosporangiales</taxon>
        <taxon>Streptosporangiaceae</taxon>
        <taxon>Sphaerisporangium</taxon>
    </lineage>
</organism>
<dbReference type="PROSITE" id="PS51387">
    <property type="entry name" value="FAD_PCMH"/>
    <property type="match status" value="1"/>
</dbReference>
<proteinExistence type="predicted"/>
<dbReference type="GO" id="GO:1903457">
    <property type="term" value="P:lactate catabolic process"/>
    <property type="evidence" value="ECO:0007669"/>
    <property type="project" value="TreeGrafter"/>
</dbReference>
<dbReference type="SUPFAM" id="SSF56176">
    <property type="entry name" value="FAD-binding/transporter-associated domain-like"/>
    <property type="match status" value="1"/>
</dbReference>
<feature type="region of interest" description="Disordered" evidence="1">
    <location>
        <begin position="1"/>
        <end position="31"/>
    </location>
</feature>
<evidence type="ECO:0000313" key="4">
    <source>
        <dbReference type="Proteomes" id="UP000253094"/>
    </source>
</evidence>
<dbReference type="InterPro" id="IPR036318">
    <property type="entry name" value="FAD-bd_PCMH-like_sf"/>
</dbReference>
<feature type="domain" description="FAD-binding PCMH-type" evidence="2">
    <location>
        <begin position="1"/>
        <end position="207"/>
    </location>
</feature>
<dbReference type="GO" id="GO:0008720">
    <property type="term" value="F:D-lactate dehydrogenase (NAD+) activity"/>
    <property type="evidence" value="ECO:0007669"/>
    <property type="project" value="TreeGrafter"/>
</dbReference>
<accession>A0A367F6P9</accession>
<gene>
    <name evidence="3" type="ORF">DQ384_31630</name>
</gene>
<dbReference type="EMBL" id="QOIL01000022">
    <property type="protein sequence ID" value="RCG25415.1"/>
    <property type="molecule type" value="Genomic_DNA"/>
</dbReference>
<protein>
    <submittedName>
        <fullName evidence="3">FAD-binding oxidoreductase</fullName>
    </submittedName>
</protein>
<dbReference type="GO" id="GO:0004458">
    <property type="term" value="F:D-lactate dehydrogenase (cytochrome) activity"/>
    <property type="evidence" value="ECO:0007669"/>
    <property type="project" value="TreeGrafter"/>
</dbReference>
<name>A0A367F6P9_9ACTN</name>
<dbReference type="InterPro" id="IPR006094">
    <property type="entry name" value="Oxid_FAD_bind_N"/>
</dbReference>